<dbReference type="PANTHER" id="PTHR34280:SF15">
    <property type="entry name" value="TRANSCRIPTION FACTOR"/>
    <property type="match status" value="1"/>
</dbReference>
<dbReference type="PANTHER" id="PTHR34280">
    <property type="entry name" value="OS01G0920100 PROTEIN"/>
    <property type="match status" value="1"/>
</dbReference>
<organism evidence="2 3">
    <name type="scientific">Salix brachista</name>
    <dbReference type="NCBI Taxonomy" id="2182728"/>
    <lineage>
        <taxon>Eukaryota</taxon>
        <taxon>Viridiplantae</taxon>
        <taxon>Streptophyta</taxon>
        <taxon>Embryophyta</taxon>
        <taxon>Tracheophyta</taxon>
        <taxon>Spermatophyta</taxon>
        <taxon>Magnoliopsida</taxon>
        <taxon>eudicotyledons</taxon>
        <taxon>Gunneridae</taxon>
        <taxon>Pentapetalae</taxon>
        <taxon>rosids</taxon>
        <taxon>fabids</taxon>
        <taxon>Malpighiales</taxon>
        <taxon>Salicaceae</taxon>
        <taxon>Saliceae</taxon>
        <taxon>Salix</taxon>
    </lineage>
</organism>
<evidence type="ECO:0000313" key="3">
    <source>
        <dbReference type="Proteomes" id="UP000326939"/>
    </source>
</evidence>
<accession>A0A5N5L506</accession>
<dbReference type="InterPro" id="IPR038947">
    <property type="entry name" value="At3g27210-like"/>
</dbReference>
<feature type="compositionally biased region" description="Low complexity" evidence="1">
    <location>
        <begin position="209"/>
        <end position="219"/>
    </location>
</feature>
<comment type="caution">
    <text evidence="2">The sequence shown here is derived from an EMBL/GenBank/DDBJ whole genome shotgun (WGS) entry which is preliminary data.</text>
</comment>
<dbReference type="Proteomes" id="UP000326939">
    <property type="component" value="Chromosome 10"/>
</dbReference>
<reference evidence="3" key="1">
    <citation type="journal article" date="2019" name="Gigascience">
        <title>De novo genome assembly of the endangered Acer yangbiense, a plant species with extremely small populations endemic to Yunnan Province, China.</title>
        <authorList>
            <person name="Yang J."/>
            <person name="Wariss H.M."/>
            <person name="Tao L."/>
            <person name="Zhang R."/>
            <person name="Yun Q."/>
            <person name="Hollingsworth P."/>
            <person name="Dao Z."/>
            <person name="Luo G."/>
            <person name="Guo H."/>
            <person name="Ma Y."/>
            <person name="Sun W."/>
        </authorList>
    </citation>
    <scope>NUCLEOTIDE SEQUENCE [LARGE SCALE GENOMIC DNA]</scope>
    <source>
        <strain evidence="3">cv. br00</strain>
    </source>
</reference>
<name>A0A5N5L506_9ROSI</name>
<gene>
    <name evidence="2" type="ORF">DKX38_015285</name>
</gene>
<dbReference type="AlphaFoldDB" id="A0A5N5L506"/>
<evidence type="ECO:0000256" key="1">
    <source>
        <dbReference type="SAM" id="MobiDB-lite"/>
    </source>
</evidence>
<evidence type="ECO:0000313" key="2">
    <source>
        <dbReference type="EMBL" id="KAB5537752.1"/>
    </source>
</evidence>
<feature type="compositionally biased region" description="Basic and acidic residues" evidence="1">
    <location>
        <begin position="220"/>
        <end position="233"/>
    </location>
</feature>
<dbReference type="EMBL" id="VDCV01000010">
    <property type="protein sequence ID" value="KAB5537752.1"/>
    <property type="molecule type" value="Genomic_DNA"/>
</dbReference>
<sequence>MGNCASVRKKASPAMKFSCPIDSRGNCIHIESPVKGSSTEKLNSKPQSFSPMSCQASFHDLDVDHVNVSMECKRCPSFGPDLNFDECSWLHLGNRDDMFFDSHPWIESDCEDFLSVDGDFTPSCGTTPIHQGSYIETPPREEPLCIITSARSLAEPSPADMKKQLFELFRENISSDQANGNRSFQYAANGKPITAYLPPKCTSRSPYQSAESSARSSETTLHRDPRSGKEKPTHSAHCCLPNVVRGLSLSERKKGLSPAYGGGQ</sequence>
<keyword evidence="3" id="KW-1185">Reference proteome</keyword>
<proteinExistence type="predicted"/>
<protein>
    <submittedName>
        <fullName evidence="2">Uncharacterized protein</fullName>
    </submittedName>
</protein>
<feature type="region of interest" description="Disordered" evidence="1">
    <location>
        <begin position="198"/>
        <end position="237"/>
    </location>
</feature>